<dbReference type="GeneID" id="20225669"/>
<dbReference type="RefSeq" id="XP_009039636.1">
    <property type="nucleotide sequence ID" value="XM_009041388.1"/>
</dbReference>
<proteinExistence type="predicted"/>
<dbReference type="Proteomes" id="UP000002729">
    <property type="component" value="Unassembled WGS sequence"/>
</dbReference>
<feature type="transmembrane region" description="Helical" evidence="2">
    <location>
        <begin position="614"/>
        <end position="633"/>
    </location>
</feature>
<keyword evidence="2" id="KW-1133">Transmembrane helix</keyword>
<dbReference type="EMBL" id="GL833139">
    <property type="protein sequence ID" value="EGB05798.1"/>
    <property type="molecule type" value="Genomic_DNA"/>
</dbReference>
<evidence type="ECO:0000313" key="5">
    <source>
        <dbReference type="Proteomes" id="UP000002729"/>
    </source>
</evidence>
<feature type="transmembrane region" description="Helical" evidence="2">
    <location>
        <begin position="585"/>
        <end position="607"/>
    </location>
</feature>
<reference evidence="4 5" key="1">
    <citation type="journal article" date="2011" name="Proc. Natl. Acad. Sci. U.S.A.">
        <title>Niche of harmful alga Aureococcus anophagefferens revealed through ecogenomics.</title>
        <authorList>
            <person name="Gobler C.J."/>
            <person name="Berry D.L."/>
            <person name="Dyhrman S.T."/>
            <person name="Wilhelm S.W."/>
            <person name="Salamov A."/>
            <person name="Lobanov A.V."/>
            <person name="Zhang Y."/>
            <person name="Collier J.L."/>
            <person name="Wurch L.L."/>
            <person name="Kustka A.B."/>
            <person name="Dill B.D."/>
            <person name="Shah M."/>
            <person name="VerBerkmoes N.C."/>
            <person name="Kuo A."/>
            <person name="Terry A."/>
            <person name="Pangilinan J."/>
            <person name="Lindquist E.A."/>
            <person name="Lucas S."/>
            <person name="Paulsen I.T."/>
            <person name="Hattenrath-Lehmann T.K."/>
            <person name="Talmage S.C."/>
            <person name="Walker E.A."/>
            <person name="Koch F."/>
            <person name="Burson A.M."/>
            <person name="Marcoval M.A."/>
            <person name="Tang Y.Z."/>
            <person name="Lecleir G.R."/>
            <person name="Coyne K.J."/>
            <person name="Berg G.M."/>
            <person name="Bertrand E.M."/>
            <person name="Saito M.A."/>
            <person name="Gladyshev V.N."/>
            <person name="Grigoriev I.V."/>
        </authorList>
    </citation>
    <scope>NUCLEOTIDE SEQUENCE [LARGE SCALE GENOMIC DNA]</scope>
    <source>
        <strain evidence="5">CCMP 1984</strain>
    </source>
</reference>
<protein>
    <recommendedName>
        <fullName evidence="6">Nucleotide-diphospho-sugar transferase domain-containing protein</fullName>
    </recommendedName>
</protein>
<dbReference type="OrthoDB" id="751084at2759"/>
<dbReference type="AlphaFoldDB" id="F0YGG9"/>
<evidence type="ECO:0000256" key="2">
    <source>
        <dbReference type="SAM" id="Phobius"/>
    </source>
</evidence>
<accession>F0YGG9</accession>
<dbReference type="InParanoid" id="F0YGG9"/>
<dbReference type="InterPro" id="IPR029044">
    <property type="entry name" value="Nucleotide-diphossugar_trans"/>
</dbReference>
<keyword evidence="3" id="KW-0732">Signal</keyword>
<evidence type="ECO:0008006" key="6">
    <source>
        <dbReference type="Google" id="ProtNLM"/>
    </source>
</evidence>
<feature type="transmembrane region" description="Helical" evidence="2">
    <location>
        <begin position="645"/>
        <end position="669"/>
    </location>
</feature>
<feature type="signal peptide" evidence="3">
    <location>
        <begin position="1"/>
        <end position="16"/>
    </location>
</feature>
<dbReference type="SUPFAM" id="SSF53448">
    <property type="entry name" value="Nucleotide-diphospho-sugar transferases"/>
    <property type="match status" value="1"/>
</dbReference>
<keyword evidence="2" id="KW-0812">Transmembrane</keyword>
<feature type="chain" id="PRO_5003261040" description="Nucleotide-diphospho-sugar transferase domain-containing protein" evidence="3">
    <location>
        <begin position="17"/>
        <end position="1059"/>
    </location>
</feature>
<keyword evidence="2" id="KW-0472">Membrane</keyword>
<evidence type="ECO:0000313" key="4">
    <source>
        <dbReference type="EMBL" id="EGB05798.1"/>
    </source>
</evidence>
<gene>
    <name evidence="4" type="ORF">AURANDRAFT_66138</name>
</gene>
<feature type="transmembrane region" description="Helical" evidence="2">
    <location>
        <begin position="717"/>
        <end position="739"/>
    </location>
</feature>
<dbReference type="KEGG" id="aaf:AURANDRAFT_66138"/>
<feature type="region of interest" description="Disordered" evidence="1">
    <location>
        <begin position="990"/>
        <end position="1059"/>
    </location>
</feature>
<feature type="transmembrane region" description="Helical" evidence="2">
    <location>
        <begin position="535"/>
        <end position="554"/>
    </location>
</feature>
<evidence type="ECO:0000256" key="1">
    <source>
        <dbReference type="SAM" id="MobiDB-lite"/>
    </source>
</evidence>
<feature type="transmembrane region" description="Helical" evidence="2">
    <location>
        <begin position="561"/>
        <end position="579"/>
    </location>
</feature>
<feature type="compositionally biased region" description="Acidic residues" evidence="1">
    <location>
        <begin position="998"/>
        <end position="1048"/>
    </location>
</feature>
<organism evidence="5">
    <name type="scientific">Aureococcus anophagefferens</name>
    <name type="common">Harmful bloom alga</name>
    <dbReference type="NCBI Taxonomy" id="44056"/>
    <lineage>
        <taxon>Eukaryota</taxon>
        <taxon>Sar</taxon>
        <taxon>Stramenopiles</taxon>
        <taxon>Ochrophyta</taxon>
        <taxon>Pelagophyceae</taxon>
        <taxon>Pelagomonadales</taxon>
        <taxon>Pelagomonadaceae</taxon>
        <taxon>Aureococcus</taxon>
    </lineage>
</organism>
<name>F0YGG9_AURAN</name>
<keyword evidence="5" id="KW-1185">Reference proteome</keyword>
<evidence type="ECO:0000256" key="3">
    <source>
        <dbReference type="SAM" id="SignalP"/>
    </source>
</evidence>
<sequence>MRRALALLLAAPLLSGRPDEGYLFVTNRGDEAVFAATRLRAVSPGANITFVSDAATLRDVGNDLDVFDVVLPAEAAMPDLDVHDSMGFRLQKLRGMLLSPYERTVYMDSDTYACRSPENLFRRLEAARADVACVMGGRGNHTGASAGVLAYARTPAAAALWRNWERVYRTVMASTRREQPSFQKAMAAAARDDGLVAERVPMAYNCRNVRHCRATTLKDGTSVDGCVVIHAHDFEAGVAGFGRRGAAAARAAGDCPTLSGAHRVVLYLAPPGAGAATRRIADAMGKLKVDNDFSVCGSLDARNASAADDCVARSNKYAVVILGAFPPPAPAPAAAGGRPPVVVAIARHPRDRYRAAAARASPRVLDELDRCLAAARGDCFEASLGLAPDADVNWFCGGGCGARAGERAADAAFRRAADAVVVLGAAPAATVAELERALPSHFLRLGAHVKTARRLSDDRGVAKQMRHAGGATLVRRKDADAARHARREAAFVAASAEDAAFYDAAAKAERERGARSSLRQPRAHTMFDDASAGSLQLYAAIVFVTYAGGCGFISRVTGCKIAACYAGIAYLALRFLGSFDVTSDVAAQLVRLLAFQTYLALFCSMLYGRDAMTFLTNWCLWFHVQYFAVGATADPALDRVAGVAHAAGFFAAYSVYFGFLVAAACGGCVPNDVLLRAQKEPATEFGVSSFIGWVHSSPTLFYVLDAMLARDHLRRIYAGRVPGTMAAGLAIFFSVGQFWECLHPNTRAPGVPVASFPKIDVYSAPAEVWRKRGQAFGRWLRLGTPEQLRRGEGRFKTSDDVAFSWIVKYGGVAGALVAARALDRLEPLVPSVDGSMAFDAPAEPVRTLEDDAALLEQLRTLAASMTARTKAVNDSLGSLAKEAREAEVGAKNAFNGFLMLCNTQFVENRVYEEDPGAAGAAADAPAAPADDDGARSRWSGALALGLVALKQKVFFDDGGEVEDGGDEAEDVYNSRPLPFVIGTRQYLSSDGVGVGADEGLESDDGTAYDDDDDQRLEDEPYDDDERDDGYDDEPIYDDDDGGGDDDDALGPWTDHPPTI</sequence>